<dbReference type="GO" id="GO:0004528">
    <property type="term" value="F:phosphodiesterase I activity"/>
    <property type="evidence" value="ECO:0007669"/>
    <property type="project" value="UniProtKB-EC"/>
</dbReference>
<evidence type="ECO:0000256" key="5">
    <source>
        <dbReference type="ARBA" id="ARBA00012029"/>
    </source>
</evidence>
<dbReference type="AlphaFoldDB" id="A0A0J7JGX2"/>
<evidence type="ECO:0000256" key="4">
    <source>
        <dbReference type="ARBA" id="ARBA00005533"/>
    </source>
</evidence>
<dbReference type="Pfam" id="PF08774">
    <property type="entry name" value="VRR_NUC"/>
    <property type="match status" value="1"/>
</dbReference>
<evidence type="ECO:0000313" key="13">
    <source>
        <dbReference type="Proteomes" id="UP000036102"/>
    </source>
</evidence>
<dbReference type="InterPro" id="IPR014883">
    <property type="entry name" value="VRR_NUC"/>
</dbReference>
<dbReference type="SMART" id="SM00990">
    <property type="entry name" value="VRR_NUC"/>
    <property type="match status" value="1"/>
</dbReference>
<dbReference type="GO" id="GO:0036297">
    <property type="term" value="P:interstrand cross-link repair"/>
    <property type="evidence" value="ECO:0007669"/>
    <property type="project" value="InterPro"/>
</dbReference>
<keyword evidence="10" id="KW-0464">Manganese</keyword>
<dbReference type="Gene3D" id="3.40.1350.10">
    <property type="match status" value="1"/>
</dbReference>
<reference evidence="12 13" key="1">
    <citation type="submission" date="2015-06" db="EMBL/GenBank/DDBJ databases">
        <title>Marinobacter subterrani, a genetically tractable neutrophilic iron-oxidizing strain isolated from the Soudan Iron Mine.</title>
        <authorList>
            <person name="Bonis B.M."/>
            <person name="Gralnick J.A."/>
        </authorList>
    </citation>
    <scope>NUCLEOTIDE SEQUENCE [LARGE SCALE GENOMIC DNA]</scope>
    <source>
        <strain evidence="12 13">JG233</strain>
    </source>
</reference>
<keyword evidence="6" id="KW-0540">Nuclease</keyword>
<comment type="similarity">
    <text evidence="4">Belongs to the FAN1 family.</text>
</comment>
<dbReference type="InterPro" id="IPR040603">
    <property type="entry name" value="FAN1_SAP_bact"/>
</dbReference>
<organism evidence="12 13">
    <name type="scientific">Marinobacter subterrani</name>
    <dbReference type="NCBI Taxonomy" id="1658765"/>
    <lineage>
        <taxon>Bacteria</taxon>
        <taxon>Pseudomonadati</taxon>
        <taxon>Pseudomonadota</taxon>
        <taxon>Gammaproteobacteria</taxon>
        <taxon>Pseudomonadales</taxon>
        <taxon>Marinobacteraceae</taxon>
        <taxon>Marinobacter</taxon>
    </lineage>
</organism>
<gene>
    <name evidence="12" type="ORF">Msub_13191</name>
</gene>
<evidence type="ECO:0000256" key="1">
    <source>
        <dbReference type="ARBA" id="ARBA00000983"/>
    </source>
</evidence>
<comment type="cofactor">
    <cofactor evidence="3">
        <name>Mg(2+)</name>
        <dbReference type="ChEBI" id="CHEBI:18420"/>
    </cofactor>
</comment>
<dbReference type="InterPro" id="IPR049125">
    <property type="entry name" value="FAN1-like_WH"/>
</dbReference>
<evidence type="ECO:0000256" key="3">
    <source>
        <dbReference type="ARBA" id="ARBA00001946"/>
    </source>
</evidence>
<keyword evidence="13" id="KW-1185">Reference proteome</keyword>
<dbReference type="Pfam" id="PF18081">
    <property type="entry name" value="FANC_SAP"/>
    <property type="match status" value="1"/>
</dbReference>
<comment type="catalytic activity">
    <reaction evidence="1">
        <text>Hydrolytically removes 5'-nucleotides successively from the 3'-hydroxy termini of 3'-hydroxy-terminated oligonucleotides.</text>
        <dbReference type="EC" id="3.1.4.1"/>
    </reaction>
</comment>
<evidence type="ECO:0000259" key="11">
    <source>
        <dbReference type="SMART" id="SM00990"/>
    </source>
</evidence>
<accession>A0A0J7JGX2</accession>
<keyword evidence="9" id="KW-0460">Magnesium</keyword>
<name>A0A0J7JGX2_9GAMM</name>
<sequence length="569" mass="64591">MSPAKLQSKQPGTADLNNPLYYLENMETVVGWVLSHHGDLLTAAEQARLAQFYHLSTPARALLTRMVMRSGELFRSDKLTYPELGVPEAHALAELAEAGWLDTEPRLSLDELFRLFTLAELRPAFAPVLAATGEPANLPKGQLRDTLLPRFPDALTISDWLGPGASRVVRLEHMPLFDRIRLMFFGNLRQSWPDFVLVELGHQQYEPVTFTPDSRAFGHRPEVDLYLAMHQCREWLDQGVPAREVWPEVPAPSENPWLTSRRDRLLLELGRQAERQGERELALQALASSGHREARLKQLRLLERMKRHGDAWEIASQWHTQDLSDAEAQGLARILKRLAAKLGEPAPPLATTPPIMEFSLTLPRPALGSVELAVQQHLWRDDAPVFYVENTLINGLFGLLCWQTIFAPVPGAFFHPFHVGPADLTREDFVARRQAGFDQCFALLADGRYRARILANYRAKQGITNPFVIWPVITEELLHLALDCIPPADLERLFRRLLRNIREHRSGFPDLIRFHPGKPGPGRRYDMIEVKGPGDRLQDHQVRWLAFFAGEGIPASVCYVRWRDNEAVA</sequence>
<dbReference type="Proteomes" id="UP000036102">
    <property type="component" value="Unassembled WGS sequence"/>
</dbReference>
<evidence type="ECO:0000256" key="10">
    <source>
        <dbReference type="ARBA" id="ARBA00023211"/>
    </source>
</evidence>
<evidence type="ECO:0000313" key="12">
    <source>
        <dbReference type="EMBL" id="KMQ76976.1"/>
    </source>
</evidence>
<keyword evidence="7" id="KW-0479">Metal-binding</keyword>
<evidence type="ECO:0000256" key="8">
    <source>
        <dbReference type="ARBA" id="ARBA00022801"/>
    </source>
</evidence>
<dbReference type="GO" id="GO:0046872">
    <property type="term" value="F:metal ion binding"/>
    <property type="evidence" value="ECO:0007669"/>
    <property type="project" value="UniProtKB-KW"/>
</dbReference>
<dbReference type="PANTHER" id="PTHR15749">
    <property type="entry name" value="FANCONI-ASSOCIATED NUCLEASE 1"/>
    <property type="match status" value="1"/>
</dbReference>
<dbReference type="EMBL" id="LFBU01000001">
    <property type="protein sequence ID" value="KMQ76976.1"/>
    <property type="molecule type" value="Genomic_DNA"/>
</dbReference>
<dbReference type="PATRIC" id="fig|1658765.3.peg.3221"/>
<dbReference type="GO" id="GO:0003676">
    <property type="term" value="F:nucleic acid binding"/>
    <property type="evidence" value="ECO:0007669"/>
    <property type="project" value="InterPro"/>
</dbReference>
<evidence type="ECO:0000256" key="9">
    <source>
        <dbReference type="ARBA" id="ARBA00022842"/>
    </source>
</evidence>
<dbReference type="PANTHER" id="PTHR15749:SF4">
    <property type="entry name" value="FANCONI-ASSOCIATED NUCLEASE 1"/>
    <property type="match status" value="1"/>
</dbReference>
<evidence type="ECO:0000256" key="6">
    <source>
        <dbReference type="ARBA" id="ARBA00022722"/>
    </source>
</evidence>
<dbReference type="InterPro" id="IPR011856">
    <property type="entry name" value="tRNA_endonuc-like_dom_sf"/>
</dbReference>
<dbReference type="InterPro" id="IPR033315">
    <property type="entry name" value="Fan1-like"/>
</dbReference>
<dbReference type="EC" id="3.1.4.1" evidence="5"/>
<evidence type="ECO:0000256" key="2">
    <source>
        <dbReference type="ARBA" id="ARBA00001936"/>
    </source>
</evidence>
<dbReference type="RefSeq" id="WP_048496877.1">
    <property type="nucleotide sequence ID" value="NZ_LFBU01000001.1"/>
</dbReference>
<feature type="domain" description="VRR-NUC" evidence="11">
    <location>
        <begin position="444"/>
        <end position="562"/>
    </location>
</feature>
<comment type="cofactor">
    <cofactor evidence="2">
        <name>Mn(2+)</name>
        <dbReference type="ChEBI" id="CHEBI:29035"/>
    </cofactor>
</comment>
<dbReference type="Pfam" id="PF21315">
    <property type="entry name" value="FAN1_HTH"/>
    <property type="match status" value="1"/>
</dbReference>
<evidence type="ECO:0000256" key="7">
    <source>
        <dbReference type="ARBA" id="ARBA00022723"/>
    </source>
</evidence>
<dbReference type="STRING" id="1658765.Msub_13191"/>
<comment type="caution">
    <text evidence="12">The sequence shown here is derived from an EMBL/GenBank/DDBJ whole genome shotgun (WGS) entry which is preliminary data.</text>
</comment>
<dbReference type="OrthoDB" id="9803913at2"/>
<keyword evidence="8" id="KW-0378">Hydrolase</keyword>
<proteinExistence type="inferred from homology"/>
<protein>
    <recommendedName>
        <fullName evidence="5">phosphodiesterase I</fullName>
        <ecNumber evidence="5">3.1.4.1</ecNumber>
    </recommendedName>
</protein>